<name>A0AAD7FLN8_9AGAR</name>
<dbReference type="InterPro" id="IPR032675">
    <property type="entry name" value="LRR_dom_sf"/>
</dbReference>
<dbReference type="SUPFAM" id="SSF52047">
    <property type="entry name" value="RNI-like"/>
    <property type="match status" value="1"/>
</dbReference>
<reference evidence="1" key="1">
    <citation type="submission" date="2023-03" db="EMBL/GenBank/DDBJ databases">
        <title>Massive genome expansion in bonnet fungi (Mycena s.s.) driven by repeated elements and novel gene families across ecological guilds.</title>
        <authorList>
            <consortium name="Lawrence Berkeley National Laboratory"/>
            <person name="Harder C.B."/>
            <person name="Miyauchi S."/>
            <person name="Viragh M."/>
            <person name="Kuo A."/>
            <person name="Thoen E."/>
            <person name="Andreopoulos B."/>
            <person name="Lu D."/>
            <person name="Skrede I."/>
            <person name="Drula E."/>
            <person name="Henrissat B."/>
            <person name="Morin E."/>
            <person name="Kohler A."/>
            <person name="Barry K."/>
            <person name="LaButti K."/>
            <person name="Morin E."/>
            <person name="Salamov A."/>
            <person name="Lipzen A."/>
            <person name="Mereny Z."/>
            <person name="Hegedus B."/>
            <person name="Baldrian P."/>
            <person name="Stursova M."/>
            <person name="Weitz H."/>
            <person name="Taylor A."/>
            <person name="Grigoriev I.V."/>
            <person name="Nagy L.G."/>
            <person name="Martin F."/>
            <person name="Kauserud H."/>
        </authorList>
    </citation>
    <scope>NUCLEOTIDE SEQUENCE</scope>
    <source>
        <strain evidence="1">9284</strain>
    </source>
</reference>
<dbReference type="EMBL" id="JARKIF010000011">
    <property type="protein sequence ID" value="KAJ7627143.1"/>
    <property type="molecule type" value="Genomic_DNA"/>
</dbReference>
<dbReference type="Proteomes" id="UP001221142">
    <property type="component" value="Unassembled WGS sequence"/>
</dbReference>
<accession>A0AAD7FLN8</accession>
<gene>
    <name evidence="1" type="ORF">FB45DRAFT_1082308</name>
</gene>
<evidence type="ECO:0000313" key="1">
    <source>
        <dbReference type="EMBL" id="KAJ7627143.1"/>
    </source>
</evidence>
<protein>
    <submittedName>
        <fullName evidence="1">Uncharacterized protein</fullName>
    </submittedName>
</protein>
<organism evidence="1 2">
    <name type="scientific">Roridomyces roridus</name>
    <dbReference type="NCBI Taxonomy" id="1738132"/>
    <lineage>
        <taxon>Eukaryota</taxon>
        <taxon>Fungi</taxon>
        <taxon>Dikarya</taxon>
        <taxon>Basidiomycota</taxon>
        <taxon>Agaricomycotina</taxon>
        <taxon>Agaricomycetes</taxon>
        <taxon>Agaricomycetidae</taxon>
        <taxon>Agaricales</taxon>
        <taxon>Marasmiineae</taxon>
        <taxon>Mycenaceae</taxon>
        <taxon>Roridomyces</taxon>
    </lineage>
</organism>
<comment type="caution">
    <text evidence="1">The sequence shown here is derived from an EMBL/GenBank/DDBJ whole genome shotgun (WGS) entry which is preliminary data.</text>
</comment>
<keyword evidence="2" id="KW-1185">Reference proteome</keyword>
<proteinExistence type="predicted"/>
<dbReference type="Gene3D" id="3.80.10.10">
    <property type="entry name" value="Ribonuclease Inhibitor"/>
    <property type="match status" value="1"/>
</dbReference>
<evidence type="ECO:0000313" key="2">
    <source>
        <dbReference type="Proteomes" id="UP001221142"/>
    </source>
</evidence>
<sequence>MAPHFPDEIISEILTPALCVPDKQFADTSTDKSVFATCTESTSSILLVCKAWLRVATPLLYNVVVLRSTAQAKALHLTLKKHPELGSFIRKLRVEGGFGSSMHGILQRAPKITDIFISLNLHGSESPSGLVSGLPLINPRRLIIGDNPDRTLQNKQVRQVVATLESLAEQWSNLTTLVVPYRFGQRSGFVQRMASAPSVTTVSFPTDQNRIPYNIGIVASMPSIHVVELRSAISSDAAAKMLSDSGYSNYRHKLRIVDPRWDVPSATVALPVNTAFEPLAFASQAIVDCPLRSNRPADMLLSGKARSPNHRRLQYLLVSKTFYRVGLPFLYRWPDLNSGNTLPLCRKISAEPALGLHLRQMTSQSHSRSIASDMPSLFSHAPHLTHVGTDHAVNMDWRVFKTLAQTAGASLVELYVHVTKGTTRIPDALVFCDLIALRKLTWNCPNLSFPPPQNVSGGLPSLVSFELEDPRGEGFIAALTSMDLLKIRHVILPSKSSTKEETEYYALLQKHGNKIQQLDMHRPHFAQTLALCPNLRSLNIGLGASSLESYETYTQTLDCPQKHESLEKIGLDKSAQVAKANEDREWNVVFDGLFNGLIAKLKFTNLPALREIQSPQCMWPEPNPRAISQSGWVKHAERMLGYGIKITDAQGHCWQSIASHSTTTPPFDELVRLSSPSSPLRTLLLATKRIKTELLDTPVSRAMLVLCSRDLAPP</sequence>
<dbReference type="AlphaFoldDB" id="A0AAD7FLN8"/>